<proteinExistence type="predicted"/>
<evidence type="ECO:0000313" key="1">
    <source>
        <dbReference type="EMBL" id="PZO46595.1"/>
    </source>
</evidence>
<evidence type="ECO:0000313" key="2">
    <source>
        <dbReference type="Proteomes" id="UP000249794"/>
    </source>
</evidence>
<gene>
    <name evidence="1" type="ORF">DCF15_20065</name>
</gene>
<accession>A0A2W4YJ83</accession>
<protein>
    <submittedName>
        <fullName evidence="1">Uncharacterized protein</fullName>
    </submittedName>
</protein>
<dbReference type="Proteomes" id="UP000249794">
    <property type="component" value="Unassembled WGS sequence"/>
</dbReference>
<reference evidence="1 2" key="2">
    <citation type="submission" date="2018-06" db="EMBL/GenBank/DDBJ databases">
        <title>Metagenomic assembly of (sub)arctic Cyanobacteria and their associated microbiome from non-axenic cultures.</title>
        <authorList>
            <person name="Baurain D."/>
        </authorList>
    </citation>
    <scope>NUCLEOTIDE SEQUENCE [LARGE SCALE GENOMIC DNA]</scope>
    <source>
        <strain evidence="1">ULC027bin1</strain>
    </source>
</reference>
<dbReference type="AlphaFoldDB" id="A0A2W4YJ83"/>
<organism evidence="1 2">
    <name type="scientific">Phormidesmis priestleyi</name>
    <dbReference type="NCBI Taxonomy" id="268141"/>
    <lineage>
        <taxon>Bacteria</taxon>
        <taxon>Bacillati</taxon>
        <taxon>Cyanobacteriota</taxon>
        <taxon>Cyanophyceae</taxon>
        <taxon>Leptolyngbyales</taxon>
        <taxon>Leptolyngbyaceae</taxon>
        <taxon>Phormidesmis</taxon>
    </lineage>
</organism>
<dbReference type="EMBL" id="QBMP01000303">
    <property type="protein sequence ID" value="PZO46595.1"/>
    <property type="molecule type" value="Genomic_DNA"/>
</dbReference>
<reference evidence="2" key="1">
    <citation type="submission" date="2018-04" db="EMBL/GenBank/DDBJ databases">
        <authorList>
            <person name="Cornet L."/>
        </authorList>
    </citation>
    <scope>NUCLEOTIDE SEQUENCE [LARGE SCALE GENOMIC DNA]</scope>
</reference>
<comment type="caution">
    <text evidence="1">The sequence shown here is derived from an EMBL/GenBank/DDBJ whole genome shotgun (WGS) entry which is preliminary data.</text>
</comment>
<sequence length="62" mass="6493">MKTIWASVSHKLKLNTLLKSCFVFGLAFLLIFSQADGALAARAGGRIGGGSFRAPSAPMRGP</sequence>
<feature type="non-terminal residue" evidence="1">
    <location>
        <position position="62"/>
    </location>
</feature>
<name>A0A2W4YJ83_9CYAN</name>